<evidence type="ECO:0000256" key="1">
    <source>
        <dbReference type="SAM" id="MobiDB-lite"/>
    </source>
</evidence>
<dbReference type="KEGG" id="spar:SPRG_12237"/>
<dbReference type="Proteomes" id="UP000030745">
    <property type="component" value="Unassembled WGS sequence"/>
</dbReference>
<dbReference type="RefSeq" id="XP_012207271.1">
    <property type="nucleotide sequence ID" value="XM_012351881.1"/>
</dbReference>
<name>A0A067BUS3_SAPPC</name>
<evidence type="ECO:0000313" key="3">
    <source>
        <dbReference type="Proteomes" id="UP000030745"/>
    </source>
</evidence>
<dbReference type="GeneID" id="24134214"/>
<feature type="compositionally biased region" description="Low complexity" evidence="1">
    <location>
        <begin position="149"/>
        <end position="164"/>
    </location>
</feature>
<feature type="compositionally biased region" description="Low complexity" evidence="1">
    <location>
        <begin position="85"/>
        <end position="142"/>
    </location>
</feature>
<proteinExistence type="predicted"/>
<gene>
    <name evidence="2" type="ORF">SPRG_12237</name>
</gene>
<keyword evidence="3" id="KW-1185">Reference proteome</keyword>
<sequence length="188" mass="19536">MPATGYVVPDLDDGRPVRRKGSSNAHDLVDESTPLSALRRKPPRGLWSPAHRSNGDKPADPETASTVDDEAPMAIDLTSKPLTNDDPTPSDDPASTPQETTDAPTTTIHPTTEAPEPTEPATAAPTLRPTEAHTPTETLSATTPPPAPTALATSVAASVGSSTSTPPPQPSLRRPTLGIPCETYKVAT</sequence>
<protein>
    <submittedName>
        <fullName evidence="2">Uncharacterized protein</fullName>
    </submittedName>
</protein>
<dbReference type="EMBL" id="KK583276">
    <property type="protein sequence ID" value="KDO22028.1"/>
    <property type="molecule type" value="Genomic_DNA"/>
</dbReference>
<organism evidence="2 3">
    <name type="scientific">Saprolegnia parasitica (strain CBS 223.65)</name>
    <dbReference type="NCBI Taxonomy" id="695850"/>
    <lineage>
        <taxon>Eukaryota</taxon>
        <taxon>Sar</taxon>
        <taxon>Stramenopiles</taxon>
        <taxon>Oomycota</taxon>
        <taxon>Saprolegniomycetes</taxon>
        <taxon>Saprolegniales</taxon>
        <taxon>Saprolegniaceae</taxon>
        <taxon>Saprolegnia</taxon>
    </lineage>
</organism>
<dbReference type="VEuPathDB" id="FungiDB:SPRG_12237"/>
<dbReference type="AlphaFoldDB" id="A0A067BUS3"/>
<reference evidence="2 3" key="1">
    <citation type="journal article" date="2013" name="PLoS Genet.">
        <title>Distinctive expansion of potential virulence genes in the genome of the oomycete fish pathogen Saprolegnia parasitica.</title>
        <authorList>
            <person name="Jiang R.H."/>
            <person name="de Bruijn I."/>
            <person name="Haas B.J."/>
            <person name="Belmonte R."/>
            <person name="Lobach L."/>
            <person name="Christie J."/>
            <person name="van den Ackerveken G."/>
            <person name="Bottin A."/>
            <person name="Bulone V."/>
            <person name="Diaz-Moreno S.M."/>
            <person name="Dumas B."/>
            <person name="Fan L."/>
            <person name="Gaulin E."/>
            <person name="Govers F."/>
            <person name="Grenville-Briggs L.J."/>
            <person name="Horner N.R."/>
            <person name="Levin J.Z."/>
            <person name="Mammella M."/>
            <person name="Meijer H.J."/>
            <person name="Morris P."/>
            <person name="Nusbaum C."/>
            <person name="Oome S."/>
            <person name="Phillips A.J."/>
            <person name="van Rooyen D."/>
            <person name="Rzeszutek E."/>
            <person name="Saraiva M."/>
            <person name="Secombes C.J."/>
            <person name="Seidl M.F."/>
            <person name="Snel B."/>
            <person name="Stassen J.H."/>
            <person name="Sykes S."/>
            <person name="Tripathy S."/>
            <person name="van den Berg H."/>
            <person name="Vega-Arreguin J.C."/>
            <person name="Wawra S."/>
            <person name="Young S.K."/>
            <person name="Zeng Q."/>
            <person name="Dieguez-Uribeondo J."/>
            <person name="Russ C."/>
            <person name="Tyler B.M."/>
            <person name="van West P."/>
        </authorList>
    </citation>
    <scope>NUCLEOTIDE SEQUENCE [LARGE SCALE GENOMIC DNA]</scope>
    <source>
        <strain evidence="2 3">CBS 223.65</strain>
    </source>
</reference>
<accession>A0A067BUS3</accession>
<feature type="region of interest" description="Disordered" evidence="1">
    <location>
        <begin position="1"/>
        <end position="188"/>
    </location>
</feature>
<evidence type="ECO:0000313" key="2">
    <source>
        <dbReference type="EMBL" id="KDO22028.1"/>
    </source>
</evidence>